<dbReference type="Proteomes" id="UP000024376">
    <property type="component" value="Unassembled WGS sequence"/>
</dbReference>
<dbReference type="AlphaFoldDB" id="A0A024SAN1"/>
<dbReference type="EMBL" id="KI911149">
    <property type="protein sequence ID" value="ETS01257.1"/>
    <property type="molecule type" value="Genomic_DNA"/>
</dbReference>
<dbReference type="HOGENOM" id="CLU_2544234_0_0_1"/>
<protein>
    <submittedName>
        <fullName evidence="2">Uncharacterized protein</fullName>
    </submittedName>
</protein>
<evidence type="ECO:0000313" key="3">
    <source>
        <dbReference type="Proteomes" id="UP000024376"/>
    </source>
</evidence>
<name>A0A024SAN1_HYPJR</name>
<keyword evidence="1" id="KW-0812">Transmembrane</keyword>
<feature type="transmembrane region" description="Helical" evidence="1">
    <location>
        <begin position="28"/>
        <end position="45"/>
    </location>
</feature>
<proteinExistence type="predicted"/>
<evidence type="ECO:0000313" key="2">
    <source>
        <dbReference type="EMBL" id="ETS01257.1"/>
    </source>
</evidence>
<accession>A0A024SAN1</accession>
<organism evidence="2 3">
    <name type="scientific">Hypocrea jecorina (strain ATCC 56765 / BCRC 32924 / NRRL 11460 / Rut C-30)</name>
    <name type="common">Trichoderma reesei</name>
    <dbReference type="NCBI Taxonomy" id="1344414"/>
    <lineage>
        <taxon>Eukaryota</taxon>
        <taxon>Fungi</taxon>
        <taxon>Dikarya</taxon>
        <taxon>Ascomycota</taxon>
        <taxon>Pezizomycotina</taxon>
        <taxon>Sordariomycetes</taxon>
        <taxon>Hypocreomycetidae</taxon>
        <taxon>Hypocreales</taxon>
        <taxon>Hypocreaceae</taxon>
        <taxon>Trichoderma</taxon>
    </lineage>
</organism>
<reference evidence="3" key="1">
    <citation type="journal article" date="2013" name="Ind. Biotechnol.">
        <title>Comparative genomics analysis of Trichoderma reesei strains.</title>
        <authorList>
            <person name="Koike H."/>
            <person name="Aerts A."/>
            <person name="LaButti K."/>
            <person name="Grigoriev I.V."/>
            <person name="Baker S.E."/>
        </authorList>
    </citation>
    <scope>NUCLEOTIDE SEQUENCE [LARGE SCALE GENOMIC DNA]</scope>
    <source>
        <strain evidence="3">ATCC 56765 / BCRC 32924 / NRRL 11460 / Rut C-30</strain>
    </source>
</reference>
<gene>
    <name evidence="2" type="ORF">M419DRAFT_123710</name>
</gene>
<evidence type="ECO:0000256" key="1">
    <source>
        <dbReference type="SAM" id="Phobius"/>
    </source>
</evidence>
<sequence>MTDWLAAGLSVFLVGGNRQERWTTGRGCFLLVLVLVLVLVLSLVGRRIRGQVLTDSGKGIWMESNKDTLSFQVKTPWKLVMRV</sequence>
<dbReference type="KEGG" id="trr:M419DRAFT_123710"/>
<keyword evidence="1" id="KW-1133">Transmembrane helix</keyword>
<keyword evidence="1" id="KW-0472">Membrane</keyword>